<comment type="caution">
    <text evidence="1">The sequence shown here is derived from an EMBL/GenBank/DDBJ whole genome shotgun (WGS) entry which is preliminary data.</text>
</comment>
<accession>A0A815SC58</accession>
<organism evidence="1 3">
    <name type="scientific">Didymodactylos carnosus</name>
    <dbReference type="NCBI Taxonomy" id="1234261"/>
    <lineage>
        <taxon>Eukaryota</taxon>
        <taxon>Metazoa</taxon>
        <taxon>Spiralia</taxon>
        <taxon>Gnathifera</taxon>
        <taxon>Rotifera</taxon>
        <taxon>Eurotatoria</taxon>
        <taxon>Bdelloidea</taxon>
        <taxon>Philodinida</taxon>
        <taxon>Philodinidae</taxon>
        <taxon>Didymodactylos</taxon>
    </lineage>
</organism>
<evidence type="ECO:0000313" key="2">
    <source>
        <dbReference type="EMBL" id="CAF4353264.1"/>
    </source>
</evidence>
<evidence type="ECO:0000313" key="1">
    <source>
        <dbReference type="EMBL" id="CAF1490133.1"/>
    </source>
</evidence>
<feature type="non-terminal residue" evidence="1">
    <location>
        <position position="1"/>
    </location>
</feature>
<evidence type="ECO:0008006" key="4">
    <source>
        <dbReference type="Google" id="ProtNLM"/>
    </source>
</evidence>
<reference evidence="1" key="1">
    <citation type="submission" date="2021-02" db="EMBL/GenBank/DDBJ databases">
        <authorList>
            <person name="Nowell W R."/>
        </authorList>
    </citation>
    <scope>NUCLEOTIDE SEQUENCE</scope>
</reference>
<dbReference type="Proteomes" id="UP000663829">
    <property type="component" value="Unassembled WGS sequence"/>
</dbReference>
<dbReference type="EMBL" id="CAJNOQ010021661">
    <property type="protein sequence ID" value="CAF1490133.1"/>
    <property type="molecule type" value="Genomic_DNA"/>
</dbReference>
<gene>
    <name evidence="1" type="ORF">GPM918_LOCUS36215</name>
    <name evidence="2" type="ORF">SRO942_LOCUS36944</name>
</gene>
<evidence type="ECO:0000313" key="3">
    <source>
        <dbReference type="Proteomes" id="UP000663829"/>
    </source>
</evidence>
<dbReference type="AlphaFoldDB" id="A0A815SC58"/>
<name>A0A815SC58_9BILA</name>
<feature type="non-terminal residue" evidence="1">
    <location>
        <position position="454"/>
    </location>
</feature>
<protein>
    <recommendedName>
        <fullName evidence="4">B box-type domain-containing protein</fullName>
    </recommendedName>
</protein>
<dbReference type="EMBL" id="CAJOBC010087150">
    <property type="protein sequence ID" value="CAF4353264.1"/>
    <property type="molecule type" value="Genomic_DNA"/>
</dbReference>
<dbReference type="Proteomes" id="UP000681722">
    <property type="component" value="Unassembled WGS sequence"/>
</dbReference>
<keyword evidence="3" id="KW-1185">Reference proteome</keyword>
<proteinExistence type="predicted"/>
<sequence>VIVKNDDTSCDVGTFFLHRLIPKALLTELFVYISILQQSTLPGVITTLIRTHHISCIIVLGLVHCEKRGVFLIGMEFPRKRRATMPYEGTWIPILCTHTRCTMCVRVCYAPVPDNFVSVPDLRVGSDTKTHLSMASKYGNIHCKECARGIMICKGCETIYSTSHFQQHRQQLAQQLDKIVHQHNLLQELLYPTSSSSMQENNIKQSDLLKIIEQWKYETIKRIEDAAELAQQQVTQLMNETTDKVKKDFRLVANEITHSQSEDNYVEQDLDSWTEQLNKLKQQLLTTTQTIELNIIPNNEIDWSSMIKIKKFSFNSLKIMKPSRIVNIVHGFGGIQLGASAKSFVHYAISQNALNQYNQNGHEKTIGWNFGRINDICYSHDLNQYVMITSNSVYAYNENNNRIEKKPIRSGSAPYMQYWSCTTTPQMLLISYDHWGSRIEQFEMSNYKMIKYWN</sequence>